<proteinExistence type="predicted"/>
<protein>
    <submittedName>
        <fullName evidence="11">Receptor protein kinase TMK1-like</fullName>
    </submittedName>
</protein>
<evidence type="ECO:0000313" key="11">
    <source>
        <dbReference type="EMBL" id="GEU72705.1"/>
    </source>
</evidence>
<feature type="non-terminal residue" evidence="11">
    <location>
        <position position="1"/>
    </location>
</feature>
<keyword evidence="6" id="KW-1133">Transmembrane helix</keyword>
<dbReference type="PANTHER" id="PTHR47986:SF34">
    <property type="entry name" value="RECEPTOR-LIKE KINASE TMK2"/>
    <property type="match status" value="1"/>
</dbReference>
<gene>
    <name evidence="11" type="ORF">Tci_044683</name>
</gene>
<keyword evidence="3" id="KW-0812">Transmembrane</keyword>
<evidence type="ECO:0000256" key="2">
    <source>
        <dbReference type="ARBA" id="ARBA00022614"/>
    </source>
</evidence>
<dbReference type="InterPro" id="IPR052422">
    <property type="entry name" value="Auxin_Ser/Thr_Kinase"/>
</dbReference>
<dbReference type="PANTHER" id="PTHR47986">
    <property type="entry name" value="OSJNBA0070M12.3 PROTEIN"/>
    <property type="match status" value="1"/>
</dbReference>
<reference evidence="11" key="1">
    <citation type="journal article" date="2019" name="Sci. Rep.">
        <title>Draft genome of Tanacetum cinerariifolium, the natural source of mosquito coil.</title>
        <authorList>
            <person name="Yamashiro T."/>
            <person name="Shiraishi A."/>
            <person name="Satake H."/>
            <person name="Nakayama K."/>
        </authorList>
    </citation>
    <scope>NUCLEOTIDE SEQUENCE</scope>
</reference>
<evidence type="ECO:0000256" key="1">
    <source>
        <dbReference type="ARBA" id="ARBA00004167"/>
    </source>
</evidence>
<sequence length="216" mass="24989">EPIHSHTREEKMEMQNERNVDDDLEMDKKHTIQNVAFGKDTCVVMVHPNVDYAFVCVFSPNRFLQKSVTPNPLLPIITSRSSSSIVYPYVTGAYIIGIKYKDSILLAADMGVLCTEESMTKTLASINPWINEAQTKSSTYNKQGARFVIKVRHRHLVALLGYCLDGNEMLLVYEYMPQRTLSRFLFDWKEKDLKLLAWTKRLICLWMLLKVSIYMV</sequence>
<keyword evidence="7" id="KW-0472">Membrane</keyword>
<keyword evidence="5" id="KW-0677">Repeat</keyword>
<dbReference type="Gene3D" id="2.40.160.200">
    <property type="entry name" value="LURP1-related"/>
    <property type="match status" value="1"/>
</dbReference>
<evidence type="ECO:0000256" key="6">
    <source>
        <dbReference type="ARBA" id="ARBA00022989"/>
    </source>
</evidence>
<evidence type="ECO:0000259" key="10">
    <source>
        <dbReference type="Pfam" id="PF07714"/>
    </source>
</evidence>
<dbReference type="AlphaFoldDB" id="A0A6L2MKA8"/>
<name>A0A6L2MKA8_TANCI</name>
<keyword evidence="2" id="KW-0433">Leucine-rich repeat</keyword>
<evidence type="ECO:0000256" key="5">
    <source>
        <dbReference type="ARBA" id="ARBA00022737"/>
    </source>
</evidence>
<evidence type="ECO:0000256" key="7">
    <source>
        <dbReference type="ARBA" id="ARBA00023136"/>
    </source>
</evidence>
<keyword evidence="11" id="KW-0418">Kinase</keyword>
<keyword evidence="9" id="KW-0325">Glycoprotein</keyword>
<keyword evidence="8 11" id="KW-0675">Receptor</keyword>
<dbReference type="Gene3D" id="3.30.200.20">
    <property type="entry name" value="Phosphorylase Kinase, domain 1"/>
    <property type="match status" value="1"/>
</dbReference>
<dbReference type="InterPro" id="IPR011009">
    <property type="entry name" value="Kinase-like_dom_sf"/>
</dbReference>
<organism evidence="11">
    <name type="scientific">Tanacetum cinerariifolium</name>
    <name type="common">Dalmatian daisy</name>
    <name type="synonym">Chrysanthemum cinerariifolium</name>
    <dbReference type="NCBI Taxonomy" id="118510"/>
    <lineage>
        <taxon>Eukaryota</taxon>
        <taxon>Viridiplantae</taxon>
        <taxon>Streptophyta</taxon>
        <taxon>Embryophyta</taxon>
        <taxon>Tracheophyta</taxon>
        <taxon>Spermatophyta</taxon>
        <taxon>Magnoliopsida</taxon>
        <taxon>eudicotyledons</taxon>
        <taxon>Gunneridae</taxon>
        <taxon>Pentapetalae</taxon>
        <taxon>asterids</taxon>
        <taxon>campanulids</taxon>
        <taxon>Asterales</taxon>
        <taxon>Asteraceae</taxon>
        <taxon>Asteroideae</taxon>
        <taxon>Anthemideae</taxon>
        <taxon>Anthemidinae</taxon>
        <taxon>Tanacetum</taxon>
    </lineage>
</organism>
<feature type="domain" description="Serine-threonine/tyrosine-protein kinase catalytic" evidence="10">
    <location>
        <begin position="133"/>
        <end position="188"/>
    </location>
</feature>
<evidence type="ECO:0000256" key="4">
    <source>
        <dbReference type="ARBA" id="ARBA00022729"/>
    </source>
</evidence>
<comment type="subcellular location">
    <subcellularLocation>
        <location evidence="1">Membrane</location>
        <topology evidence="1">Single-pass membrane protein</topology>
    </subcellularLocation>
</comment>
<dbReference type="EMBL" id="BKCJ010006545">
    <property type="protein sequence ID" value="GEU72705.1"/>
    <property type="molecule type" value="Genomic_DNA"/>
</dbReference>
<dbReference type="InterPro" id="IPR001245">
    <property type="entry name" value="Ser-Thr/Tyr_kinase_cat_dom"/>
</dbReference>
<keyword evidence="11" id="KW-0808">Transferase</keyword>
<dbReference type="GO" id="GO:0016020">
    <property type="term" value="C:membrane"/>
    <property type="evidence" value="ECO:0007669"/>
    <property type="project" value="UniProtKB-SubCell"/>
</dbReference>
<dbReference type="InterPro" id="IPR038595">
    <property type="entry name" value="LOR_sf"/>
</dbReference>
<dbReference type="SUPFAM" id="SSF56112">
    <property type="entry name" value="Protein kinase-like (PK-like)"/>
    <property type="match status" value="1"/>
</dbReference>
<dbReference type="GO" id="GO:0004672">
    <property type="term" value="F:protein kinase activity"/>
    <property type="evidence" value="ECO:0007669"/>
    <property type="project" value="InterPro"/>
</dbReference>
<comment type="caution">
    <text evidence="11">The sequence shown here is derived from an EMBL/GenBank/DDBJ whole genome shotgun (WGS) entry which is preliminary data.</text>
</comment>
<evidence type="ECO:0000256" key="3">
    <source>
        <dbReference type="ARBA" id="ARBA00022692"/>
    </source>
</evidence>
<dbReference type="Pfam" id="PF07714">
    <property type="entry name" value="PK_Tyr_Ser-Thr"/>
    <property type="match status" value="1"/>
</dbReference>
<evidence type="ECO:0000256" key="8">
    <source>
        <dbReference type="ARBA" id="ARBA00023170"/>
    </source>
</evidence>
<evidence type="ECO:0000256" key="9">
    <source>
        <dbReference type="ARBA" id="ARBA00023180"/>
    </source>
</evidence>
<keyword evidence="4" id="KW-0732">Signal</keyword>
<accession>A0A6L2MKA8</accession>